<dbReference type="PANTHER" id="PTHR11505">
    <property type="entry name" value="L1 TRANSPOSABLE ELEMENT-RELATED"/>
    <property type="match status" value="1"/>
</dbReference>
<evidence type="ECO:0000256" key="1">
    <source>
        <dbReference type="SAM" id="MobiDB-lite"/>
    </source>
</evidence>
<evidence type="ECO:0000313" key="2">
    <source>
        <dbReference type="EMBL" id="CAH2300664.1"/>
    </source>
</evidence>
<dbReference type="InterPro" id="IPR004244">
    <property type="entry name" value="Transposase_22"/>
</dbReference>
<dbReference type="AlphaFoldDB" id="A0AAD1WDI9"/>
<accession>A0AAD1WDI9</accession>
<reference evidence="2" key="1">
    <citation type="submission" date="2022-03" db="EMBL/GenBank/DDBJ databases">
        <authorList>
            <person name="Alioto T."/>
            <person name="Alioto T."/>
            <person name="Gomez Garrido J."/>
        </authorList>
    </citation>
    <scope>NUCLEOTIDE SEQUENCE</scope>
</reference>
<feature type="compositionally biased region" description="Low complexity" evidence="1">
    <location>
        <begin position="26"/>
        <end position="36"/>
    </location>
</feature>
<keyword evidence="3" id="KW-1185">Reference proteome</keyword>
<name>A0AAD1WDI9_PELCU</name>
<dbReference type="EMBL" id="OW240917">
    <property type="protein sequence ID" value="CAH2300664.1"/>
    <property type="molecule type" value="Genomic_DNA"/>
</dbReference>
<sequence>MLTTQRPSPRGTVADTSLSDMGSLDAAASTAPEASSSSILQSLAEGKGYLASEIKRTAVGVKAEIAAIGARTTETEHRVARMVTAQNDTAKLTNSLQQKITDLEIELEDISNRSRRSNLRIRGLPETVKEEDIESVLIQCFCQSLPNIPDHLWLVDRAARGRRCHYEMALLHNEGSHPKAQQNATIQT</sequence>
<evidence type="ECO:0000313" key="3">
    <source>
        <dbReference type="Proteomes" id="UP001295444"/>
    </source>
</evidence>
<dbReference type="Proteomes" id="UP001295444">
    <property type="component" value="Chromosome 06"/>
</dbReference>
<gene>
    <name evidence="2" type="ORF">PECUL_23A008035</name>
</gene>
<organism evidence="2 3">
    <name type="scientific">Pelobates cultripes</name>
    <name type="common">Western spadefoot toad</name>
    <dbReference type="NCBI Taxonomy" id="61616"/>
    <lineage>
        <taxon>Eukaryota</taxon>
        <taxon>Metazoa</taxon>
        <taxon>Chordata</taxon>
        <taxon>Craniata</taxon>
        <taxon>Vertebrata</taxon>
        <taxon>Euteleostomi</taxon>
        <taxon>Amphibia</taxon>
        <taxon>Batrachia</taxon>
        <taxon>Anura</taxon>
        <taxon>Pelobatoidea</taxon>
        <taxon>Pelobatidae</taxon>
        <taxon>Pelobates</taxon>
    </lineage>
</organism>
<proteinExistence type="predicted"/>
<protein>
    <submittedName>
        <fullName evidence="2">Uncharacterized protein</fullName>
    </submittedName>
</protein>
<feature type="region of interest" description="Disordered" evidence="1">
    <location>
        <begin position="1"/>
        <end position="36"/>
    </location>
</feature>